<feature type="transmembrane region" description="Helical" evidence="5">
    <location>
        <begin position="30"/>
        <end position="53"/>
    </location>
</feature>
<dbReference type="Proteomes" id="UP001321473">
    <property type="component" value="Unassembled WGS sequence"/>
</dbReference>
<evidence type="ECO:0000256" key="4">
    <source>
        <dbReference type="ARBA" id="ARBA00023136"/>
    </source>
</evidence>
<dbReference type="GO" id="GO:0003924">
    <property type="term" value="F:GTPase activity"/>
    <property type="evidence" value="ECO:0007669"/>
    <property type="project" value="InterPro"/>
</dbReference>
<sequence length="244" mass="26900">MLAAGVSAISPNEIVSRRVAGSQALSRKPLLTLCACAYYICLLFLLLAAMLTLKVVVVGSCACGKTTLIRTFLRDDVRASVPAPTVQEVYVGHMRHDGKEVRLVIWDTGDSDLLCDPHRAGCYAEADVVLLCFSVRDIFAGNEVPSRWATEVRHFNPGVPVLLVATQMDLREDPVTVQELSQIKCRPSSVAEGLQLAQKIQAAHYVECSALDLASVRKVFESVLHTCLRTTQARQKKSRWKCCW</sequence>
<dbReference type="PROSITE" id="PS51419">
    <property type="entry name" value="RAB"/>
    <property type="match status" value="1"/>
</dbReference>
<keyword evidence="2" id="KW-0547">Nucleotide-binding</keyword>
<keyword evidence="5" id="KW-0812">Transmembrane</keyword>
<dbReference type="PANTHER" id="PTHR24072">
    <property type="entry name" value="RHO FAMILY GTPASE"/>
    <property type="match status" value="1"/>
</dbReference>
<evidence type="ECO:0000313" key="7">
    <source>
        <dbReference type="Proteomes" id="UP001321473"/>
    </source>
</evidence>
<evidence type="ECO:0000256" key="1">
    <source>
        <dbReference type="ARBA" id="ARBA00004370"/>
    </source>
</evidence>
<dbReference type="InterPro" id="IPR005225">
    <property type="entry name" value="Small_GTP-bd"/>
</dbReference>
<dbReference type="PROSITE" id="PS51420">
    <property type="entry name" value="RHO"/>
    <property type="match status" value="1"/>
</dbReference>
<dbReference type="CDD" id="cd00157">
    <property type="entry name" value="Rho"/>
    <property type="match status" value="1"/>
</dbReference>
<dbReference type="GO" id="GO:0035099">
    <property type="term" value="P:hemocyte migration"/>
    <property type="evidence" value="ECO:0007669"/>
    <property type="project" value="UniProtKB-ARBA"/>
</dbReference>
<evidence type="ECO:0000256" key="5">
    <source>
        <dbReference type="SAM" id="Phobius"/>
    </source>
</evidence>
<comment type="subcellular location">
    <subcellularLocation>
        <location evidence="1">Membrane</location>
    </subcellularLocation>
</comment>
<protein>
    <recommendedName>
        <fullName evidence="8">Gtpase rho</fullName>
    </recommendedName>
</protein>
<dbReference type="SMART" id="SM00175">
    <property type="entry name" value="RAB"/>
    <property type="match status" value="1"/>
</dbReference>
<keyword evidence="7" id="KW-1185">Reference proteome</keyword>
<keyword evidence="4 5" id="KW-0472">Membrane</keyword>
<organism evidence="6 7">
    <name type="scientific">Amblyomma americanum</name>
    <name type="common">Lone star tick</name>
    <dbReference type="NCBI Taxonomy" id="6943"/>
    <lineage>
        <taxon>Eukaryota</taxon>
        <taxon>Metazoa</taxon>
        <taxon>Ecdysozoa</taxon>
        <taxon>Arthropoda</taxon>
        <taxon>Chelicerata</taxon>
        <taxon>Arachnida</taxon>
        <taxon>Acari</taxon>
        <taxon>Parasitiformes</taxon>
        <taxon>Ixodida</taxon>
        <taxon>Ixodoidea</taxon>
        <taxon>Ixodidae</taxon>
        <taxon>Amblyomminae</taxon>
        <taxon>Amblyomma</taxon>
    </lineage>
</organism>
<dbReference type="Gene3D" id="3.40.50.300">
    <property type="entry name" value="P-loop containing nucleotide triphosphate hydrolases"/>
    <property type="match status" value="1"/>
</dbReference>
<dbReference type="SMART" id="SM00173">
    <property type="entry name" value="RAS"/>
    <property type="match status" value="1"/>
</dbReference>
<evidence type="ECO:0008006" key="8">
    <source>
        <dbReference type="Google" id="ProtNLM"/>
    </source>
</evidence>
<dbReference type="Pfam" id="PF00071">
    <property type="entry name" value="Ras"/>
    <property type="match status" value="1"/>
</dbReference>
<dbReference type="GO" id="GO:0016020">
    <property type="term" value="C:membrane"/>
    <property type="evidence" value="ECO:0007669"/>
    <property type="project" value="UniProtKB-SubCell"/>
</dbReference>
<dbReference type="GO" id="GO:0001667">
    <property type="term" value="P:ameboidal-type cell migration"/>
    <property type="evidence" value="ECO:0007669"/>
    <property type="project" value="UniProtKB-ARBA"/>
</dbReference>
<dbReference type="InterPro" id="IPR003578">
    <property type="entry name" value="Small_GTPase_Rho"/>
</dbReference>
<name>A0AAQ4F405_AMBAM</name>
<evidence type="ECO:0000256" key="2">
    <source>
        <dbReference type="ARBA" id="ARBA00022741"/>
    </source>
</evidence>
<evidence type="ECO:0000313" key="6">
    <source>
        <dbReference type="EMBL" id="KAK8781827.1"/>
    </source>
</evidence>
<proteinExistence type="predicted"/>
<keyword evidence="3" id="KW-0342">GTP-binding</keyword>
<dbReference type="GO" id="GO:0035006">
    <property type="term" value="P:melanization defense response"/>
    <property type="evidence" value="ECO:0007669"/>
    <property type="project" value="UniProtKB-ARBA"/>
</dbReference>
<dbReference type="AlphaFoldDB" id="A0AAQ4F405"/>
<gene>
    <name evidence="6" type="ORF">V5799_016841</name>
</gene>
<dbReference type="GO" id="GO:0003006">
    <property type="term" value="P:developmental process involved in reproduction"/>
    <property type="evidence" value="ECO:0007669"/>
    <property type="project" value="UniProtKB-ARBA"/>
</dbReference>
<comment type="caution">
    <text evidence="6">The sequence shown here is derived from an EMBL/GenBank/DDBJ whole genome shotgun (WGS) entry which is preliminary data.</text>
</comment>
<reference evidence="6 7" key="1">
    <citation type="journal article" date="2023" name="Arcadia Sci">
        <title>De novo assembly of a long-read Amblyomma americanum tick genome.</title>
        <authorList>
            <person name="Chou S."/>
            <person name="Poskanzer K.E."/>
            <person name="Rollins M."/>
            <person name="Thuy-Boun P.S."/>
        </authorList>
    </citation>
    <scope>NUCLEOTIDE SEQUENCE [LARGE SCALE GENOMIC DNA]</scope>
    <source>
        <strain evidence="6">F_SG_1</strain>
        <tissue evidence="6">Salivary glands</tissue>
    </source>
</reference>
<dbReference type="InterPro" id="IPR027417">
    <property type="entry name" value="P-loop_NTPase"/>
</dbReference>
<dbReference type="GO" id="GO:0022412">
    <property type="term" value="P:cellular process involved in reproduction in multicellular organism"/>
    <property type="evidence" value="ECO:0007669"/>
    <property type="project" value="UniProtKB-ARBA"/>
</dbReference>
<accession>A0AAQ4F405</accession>
<dbReference type="InterPro" id="IPR001806">
    <property type="entry name" value="Small_GTPase"/>
</dbReference>
<dbReference type="GO" id="GO:0005525">
    <property type="term" value="F:GTP binding"/>
    <property type="evidence" value="ECO:0007669"/>
    <property type="project" value="UniProtKB-KW"/>
</dbReference>
<dbReference type="NCBIfam" id="TIGR00231">
    <property type="entry name" value="small_GTP"/>
    <property type="match status" value="1"/>
</dbReference>
<keyword evidence="5" id="KW-1133">Transmembrane helix</keyword>
<evidence type="ECO:0000256" key="3">
    <source>
        <dbReference type="ARBA" id="ARBA00023134"/>
    </source>
</evidence>
<dbReference type="GO" id="GO:0007264">
    <property type="term" value="P:small GTPase-mediated signal transduction"/>
    <property type="evidence" value="ECO:0007669"/>
    <property type="project" value="InterPro"/>
</dbReference>
<dbReference type="SUPFAM" id="SSF52540">
    <property type="entry name" value="P-loop containing nucleoside triphosphate hydrolases"/>
    <property type="match status" value="1"/>
</dbReference>
<dbReference type="EMBL" id="JARKHS020007283">
    <property type="protein sequence ID" value="KAK8781827.1"/>
    <property type="molecule type" value="Genomic_DNA"/>
</dbReference>
<dbReference type="PRINTS" id="PR00449">
    <property type="entry name" value="RASTRNSFRMNG"/>
</dbReference>
<dbReference type="FunFam" id="3.40.50.300:FF:002060">
    <property type="entry name" value="Rho family GTPase"/>
    <property type="match status" value="1"/>
</dbReference>
<dbReference type="SMART" id="SM00174">
    <property type="entry name" value="RHO"/>
    <property type="match status" value="1"/>
</dbReference>